<dbReference type="Proteomes" id="UP000664859">
    <property type="component" value="Unassembled WGS sequence"/>
</dbReference>
<reference evidence="2" key="1">
    <citation type="submission" date="2021-02" db="EMBL/GenBank/DDBJ databases">
        <title>First Annotated Genome of the Yellow-green Alga Tribonema minus.</title>
        <authorList>
            <person name="Mahan K.M."/>
        </authorList>
    </citation>
    <scope>NUCLEOTIDE SEQUENCE</scope>
    <source>
        <strain evidence="2">UTEX B ZZ1240</strain>
    </source>
</reference>
<protein>
    <submittedName>
        <fullName evidence="2">Uncharacterized protein</fullName>
    </submittedName>
</protein>
<dbReference type="Gene3D" id="2.60.40.640">
    <property type="match status" value="1"/>
</dbReference>
<evidence type="ECO:0000313" key="2">
    <source>
        <dbReference type="EMBL" id="KAG5191183.1"/>
    </source>
</evidence>
<feature type="compositionally biased region" description="Low complexity" evidence="1">
    <location>
        <begin position="471"/>
        <end position="480"/>
    </location>
</feature>
<evidence type="ECO:0000256" key="1">
    <source>
        <dbReference type="SAM" id="MobiDB-lite"/>
    </source>
</evidence>
<proteinExistence type="predicted"/>
<dbReference type="OrthoDB" id="1918at2759"/>
<keyword evidence="3" id="KW-1185">Reference proteome</keyword>
<feature type="compositionally biased region" description="Low complexity" evidence="1">
    <location>
        <begin position="285"/>
        <end position="298"/>
    </location>
</feature>
<dbReference type="InterPro" id="IPR014848">
    <property type="entry name" value="Rgp1"/>
</dbReference>
<organism evidence="2 3">
    <name type="scientific">Tribonema minus</name>
    <dbReference type="NCBI Taxonomy" id="303371"/>
    <lineage>
        <taxon>Eukaryota</taxon>
        <taxon>Sar</taxon>
        <taxon>Stramenopiles</taxon>
        <taxon>Ochrophyta</taxon>
        <taxon>PX clade</taxon>
        <taxon>Xanthophyceae</taxon>
        <taxon>Tribonematales</taxon>
        <taxon>Tribonemataceae</taxon>
        <taxon>Tribonema</taxon>
    </lineage>
</organism>
<evidence type="ECO:0000313" key="3">
    <source>
        <dbReference type="Proteomes" id="UP000664859"/>
    </source>
</evidence>
<dbReference type="EMBL" id="JAFCMP010000023">
    <property type="protein sequence ID" value="KAG5191183.1"/>
    <property type="molecule type" value="Genomic_DNA"/>
</dbReference>
<dbReference type="AlphaFoldDB" id="A0A836CMY4"/>
<accession>A0A836CMY4</accession>
<feature type="region of interest" description="Disordered" evidence="1">
    <location>
        <begin position="471"/>
        <end position="495"/>
    </location>
</feature>
<dbReference type="PANTHER" id="PTHR12507">
    <property type="entry name" value="REDUCED GROWTH PHENOTYPE 1 RGP1, YEAST -RELATED"/>
    <property type="match status" value="1"/>
</dbReference>
<gene>
    <name evidence="2" type="ORF">JKP88DRAFT_352467</name>
</gene>
<name>A0A836CMY4_9STRA</name>
<dbReference type="InterPro" id="IPR014752">
    <property type="entry name" value="Arrestin-like_C"/>
</dbReference>
<feature type="region of interest" description="Disordered" evidence="1">
    <location>
        <begin position="279"/>
        <end position="298"/>
    </location>
</feature>
<sequence length="560" mass="58036">MGKGAAQPAAPGRCQITCRLHKGNYIGGEQVAGFLSITTPASDGASSALILTQASVRAHGHARVDPRWTNLPKPLRTLYQQDKEEPAGDSSSPSVRRRRPRYKDLDNANTVCIFSTDCVVLPLDDDDNSSSTHPVDTVNGDGDGAADAAPPPRQQQQPRPSKTYAYSFTFRAPRDVPPSFKGVVARYLYFATVTVTLARHAASPAAGWGVGRLLGAVRRRSSGGSGSGNGGAEAVTVTTEEHSLHLPFALLATGRPPREAPALPPDVCWATLQAQLEHASEAEDGAQGSSGSGSANAGQRPLLLARTHASVWDLQGKARGGTGGHPLVFGIRSGDARILRFMLYKREFWPGDLVLGTFDMAGADCTCHQICACLLVEERAAAAAWHGDGGAAAAAGRGGGSAAAAAEAAATQAHQRIVDVFHELGPCAQTTSMALALPADAPLSFATDLDAVRWLLRFEFTIGAARTAAAPPSAAPAAAADNPTPRGGARPSRTNSILSIGGPGVLAGVSEPAAAAAAPEQYRVLRWEVPIAVVTPAASAEAPRPPFASQEGAVERTAFC</sequence>
<feature type="region of interest" description="Disordered" evidence="1">
    <location>
        <begin position="78"/>
        <end position="102"/>
    </location>
</feature>
<feature type="region of interest" description="Disordered" evidence="1">
    <location>
        <begin position="125"/>
        <end position="161"/>
    </location>
</feature>
<comment type="caution">
    <text evidence="2">The sequence shown here is derived from an EMBL/GenBank/DDBJ whole genome shotgun (WGS) entry which is preliminary data.</text>
</comment>